<proteinExistence type="predicted"/>
<feature type="compositionally biased region" description="Gly residues" evidence="1">
    <location>
        <begin position="649"/>
        <end position="660"/>
    </location>
</feature>
<accession>A0A3M6WGQ8</accession>
<evidence type="ECO:0000313" key="3">
    <source>
        <dbReference type="EMBL" id="RMY10345.1"/>
    </source>
</evidence>
<dbReference type="Proteomes" id="UP000281245">
    <property type="component" value="Unassembled WGS sequence"/>
</dbReference>
<dbReference type="Proteomes" id="UP000282582">
    <property type="component" value="Unassembled WGS sequence"/>
</dbReference>
<evidence type="ECO:0000313" key="4">
    <source>
        <dbReference type="Proteomes" id="UP000281245"/>
    </source>
</evidence>
<dbReference type="EMBL" id="QWIJ01000957">
    <property type="protein sequence ID" value="RMX77476.1"/>
    <property type="molecule type" value="Genomic_DNA"/>
</dbReference>
<dbReference type="AlphaFoldDB" id="A0A3M6WGQ8"/>
<protein>
    <submittedName>
        <fullName evidence="2">Uncharacterized protein</fullName>
    </submittedName>
</protein>
<evidence type="ECO:0000256" key="1">
    <source>
        <dbReference type="SAM" id="MobiDB-lite"/>
    </source>
</evidence>
<comment type="caution">
    <text evidence="2">The sequence shown here is derived from an EMBL/GenBank/DDBJ whole genome shotgun (WGS) entry which is preliminary data.</text>
</comment>
<reference evidence="4 5" key="1">
    <citation type="journal article" date="2018" name="BMC Genomics">
        <title>Genomic evidence for intraspecific hybridization in a clonal and extremely halotolerant yeast.</title>
        <authorList>
            <person name="Gostincar C."/>
            <person name="Stajich J.E."/>
            <person name="Zupancic J."/>
            <person name="Zalar P."/>
            <person name="Gunde-Cimerman N."/>
        </authorList>
    </citation>
    <scope>NUCLEOTIDE SEQUENCE [LARGE SCALE GENOMIC DNA]</scope>
    <source>
        <strain evidence="3 5">EXF-6654</strain>
        <strain evidence="2 4">EXF-6656</strain>
    </source>
</reference>
<name>A0A3M6WGQ8_HORWE</name>
<organism evidence="2 4">
    <name type="scientific">Hortaea werneckii</name>
    <name type="common">Black yeast</name>
    <name type="synonym">Cladosporium werneckii</name>
    <dbReference type="NCBI Taxonomy" id="91943"/>
    <lineage>
        <taxon>Eukaryota</taxon>
        <taxon>Fungi</taxon>
        <taxon>Dikarya</taxon>
        <taxon>Ascomycota</taxon>
        <taxon>Pezizomycotina</taxon>
        <taxon>Dothideomycetes</taxon>
        <taxon>Dothideomycetidae</taxon>
        <taxon>Mycosphaerellales</taxon>
        <taxon>Teratosphaeriaceae</taxon>
        <taxon>Hortaea</taxon>
    </lineage>
</organism>
<feature type="region of interest" description="Disordered" evidence="1">
    <location>
        <begin position="633"/>
        <end position="667"/>
    </location>
</feature>
<evidence type="ECO:0000313" key="5">
    <source>
        <dbReference type="Proteomes" id="UP000282582"/>
    </source>
</evidence>
<dbReference type="OrthoDB" id="5335493at2759"/>
<dbReference type="EMBL" id="QWIK01000221">
    <property type="protein sequence ID" value="RMY10345.1"/>
    <property type="molecule type" value="Genomic_DNA"/>
</dbReference>
<feature type="compositionally biased region" description="Basic and acidic residues" evidence="1">
    <location>
        <begin position="639"/>
        <end position="648"/>
    </location>
</feature>
<evidence type="ECO:0000313" key="2">
    <source>
        <dbReference type="EMBL" id="RMX77476.1"/>
    </source>
</evidence>
<gene>
    <name evidence="3" type="ORF">D0868_03756</name>
    <name evidence="2" type="ORF">D0869_09860</name>
</gene>
<sequence length="667" mass="75861">MSNSSSRPDLRDGIDCGNMSSINDIASEKAFVSDKQSTSGDAIAAEYNSIEGSSLSKRRVPDSPETTQRKAEKQLERLLHDPVNRPVFEGCRHDFEEDGLRFQLPNKDDYVFFAAVPILEEYNAQSMHRHYDPLLIEALNIAPTLFYGMDSTSAVHCLVRHELFVKVQLKLVCHLDYGWSAATVMLKDEDRWIPLQQWLKTLPEPTLPNYHVLAYEEQYQWWRSTGNPFRLLDLPGELQERIFLFAVGEYIEPHFREEYILDENGYAIKQDGTRDEDFVIKKSRWTVITHGTHSAKRCGISKYDWTARPAIPPVNLGILSLNKKTREAALYALWKQTTKVFRSPQSIPCRRLRSSDPYMPDTDISGIPTYVPSRFRPYLSRIQLALDNVELILLFGVPLPGINDAFSDRPSPPPAHVFPTLLPHLKYLDIYFQSTARRSYNPWHTNEMTSDRDRRAYLTEDLGMDLQRMPCQRILHDWILTYAYDFIRGIPKVELSGFIKSPVKTKWERLLNPPSSSSFSSSEENEARISTFIASEKAAKRLYLTSEYPPQCTCDTALPCGSSPVYAVQSSNRQRCRRARHNCNCFPHWSEFRDAFAEYTYDFEEGEGETGGGVVSGAGKVLGSRGENVFKVRQGKFSVSERSERREGGGAGGGRGGGSRGGRDGDR</sequence>
<dbReference type="VEuPathDB" id="FungiDB:BTJ68_03130"/>